<dbReference type="Proteomes" id="UP000055019">
    <property type="component" value="Unassembled WGS sequence"/>
</dbReference>
<dbReference type="RefSeq" id="WP_087039582.1">
    <property type="nucleotide sequence ID" value="NZ_FCOM02000171.1"/>
</dbReference>
<organism evidence="3 4">
    <name type="scientific">Caballeronia arvi</name>
    <dbReference type="NCBI Taxonomy" id="1777135"/>
    <lineage>
        <taxon>Bacteria</taxon>
        <taxon>Pseudomonadati</taxon>
        <taxon>Pseudomonadota</taxon>
        <taxon>Betaproteobacteria</taxon>
        <taxon>Burkholderiales</taxon>
        <taxon>Burkholderiaceae</taxon>
        <taxon>Caballeronia</taxon>
    </lineage>
</organism>
<dbReference type="EMBL" id="FCOM02000171">
    <property type="protein sequence ID" value="SAL88754.1"/>
    <property type="molecule type" value="Genomic_DNA"/>
</dbReference>
<evidence type="ECO:0000256" key="1">
    <source>
        <dbReference type="SAM" id="MobiDB-lite"/>
    </source>
</evidence>
<dbReference type="OrthoDB" id="8757728at2"/>
<keyword evidence="4" id="KW-1185">Reference proteome</keyword>
<gene>
    <name evidence="3" type="ORF">AWB74_08715</name>
</gene>
<name>A0A158L5P1_9BURK</name>
<feature type="domain" description="DUF2382" evidence="2">
    <location>
        <begin position="24"/>
        <end position="131"/>
    </location>
</feature>
<dbReference type="Pfam" id="PF09557">
    <property type="entry name" value="DUF2382"/>
    <property type="match status" value="1"/>
</dbReference>
<dbReference type="InterPro" id="IPR019060">
    <property type="entry name" value="DUF2382"/>
</dbReference>
<protein>
    <recommendedName>
        <fullName evidence="2">DUF2382 domain-containing protein</fullName>
    </recommendedName>
</protein>
<accession>A0A158L5P1</accession>
<evidence type="ECO:0000259" key="2">
    <source>
        <dbReference type="Pfam" id="PF09557"/>
    </source>
</evidence>
<evidence type="ECO:0000313" key="3">
    <source>
        <dbReference type="EMBL" id="SAL88754.1"/>
    </source>
</evidence>
<proteinExistence type="predicted"/>
<sequence length="148" mass="16914">MRKDENTSAIPTADSSNEVRVAAVEEEIAVGIETVETGAVRVRKVVHEEEHPVLLQVRRQNVEVQRISINRPVEEREEPRREGDTLVIPVYEYVPVVRMQLTLKEEVRVKTTEAQEVVTSRVLTNSEELVVERRDGPNGPWEKDSSFD</sequence>
<feature type="compositionally biased region" description="Basic and acidic residues" evidence="1">
    <location>
        <begin position="130"/>
        <end position="148"/>
    </location>
</feature>
<feature type="region of interest" description="Disordered" evidence="1">
    <location>
        <begin position="128"/>
        <end position="148"/>
    </location>
</feature>
<dbReference type="AlphaFoldDB" id="A0A158L5P1"/>
<evidence type="ECO:0000313" key="4">
    <source>
        <dbReference type="Proteomes" id="UP000055019"/>
    </source>
</evidence>
<comment type="caution">
    <text evidence="3">The sequence shown here is derived from an EMBL/GenBank/DDBJ whole genome shotgun (WGS) entry which is preliminary data.</text>
</comment>
<reference evidence="3" key="1">
    <citation type="submission" date="2016-01" db="EMBL/GenBank/DDBJ databases">
        <authorList>
            <person name="Peeters C."/>
        </authorList>
    </citation>
    <scope>NUCLEOTIDE SEQUENCE [LARGE SCALE GENOMIC DNA]</scope>
    <source>
        <strain evidence="3">LMG 29317</strain>
    </source>
</reference>